<keyword evidence="3" id="KW-1185">Reference proteome</keyword>
<evidence type="ECO:0000313" key="2">
    <source>
        <dbReference type="EMBL" id="CAG9607219.1"/>
    </source>
</evidence>
<evidence type="ECO:0000256" key="1">
    <source>
        <dbReference type="SAM" id="Phobius"/>
    </source>
</evidence>
<accession>A0A9C7G769</accession>
<reference evidence="2" key="1">
    <citation type="submission" date="2021-10" db="EMBL/GenBank/DDBJ databases">
        <authorList>
            <person name="Criscuolo A."/>
        </authorList>
    </citation>
    <scope>NUCLEOTIDE SEQUENCE</scope>
    <source>
        <strain evidence="2">CIP111885</strain>
    </source>
</reference>
<keyword evidence="1" id="KW-0812">Transmembrane</keyword>
<feature type="transmembrane region" description="Helical" evidence="1">
    <location>
        <begin position="12"/>
        <end position="30"/>
    </location>
</feature>
<dbReference type="EMBL" id="CAKJTG010000004">
    <property type="protein sequence ID" value="CAG9607219.1"/>
    <property type="molecule type" value="Genomic_DNA"/>
</dbReference>
<keyword evidence="1" id="KW-1133">Transmembrane helix</keyword>
<evidence type="ECO:0000313" key="3">
    <source>
        <dbReference type="Proteomes" id="UP000789845"/>
    </source>
</evidence>
<dbReference type="Proteomes" id="UP000789845">
    <property type="component" value="Unassembled WGS sequence"/>
</dbReference>
<proteinExistence type="predicted"/>
<comment type="caution">
    <text evidence="2">The sequence shown here is derived from an EMBL/GenBank/DDBJ whole genome shotgun (WGS) entry which is preliminary data.</text>
</comment>
<name>A0A9C7G769_9BACI</name>
<dbReference type="RefSeq" id="WP_230495487.1">
    <property type="nucleotide sequence ID" value="NZ_CAKJTG010000004.1"/>
</dbReference>
<gene>
    <name evidence="2" type="ORF">NEOCIP111885_00909</name>
</gene>
<dbReference type="AlphaFoldDB" id="A0A9C7G769"/>
<protein>
    <submittedName>
        <fullName evidence="2">Uncharacterized protein</fullName>
    </submittedName>
</protein>
<organism evidence="2 3">
    <name type="scientific">Pseudoneobacillus rhizosphaerae</name>
    <dbReference type="NCBI Taxonomy" id="2880968"/>
    <lineage>
        <taxon>Bacteria</taxon>
        <taxon>Bacillati</taxon>
        <taxon>Bacillota</taxon>
        <taxon>Bacilli</taxon>
        <taxon>Bacillales</taxon>
        <taxon>Bacillaceae</taxon>
        <taxon>Pseudoneobacillus</taxon>
    </lineage>
</organism>
<keyword evidence="1" id="KW-0472">Membrane</keyword>
<sequence length="50" mass="5874">MEWYEYLSPHTFSGVLTFVGIFTFGVIAHIKVYSSKQHQINFDKDNHLVQ</sequence>